<organism evidence="2 3">
    <name type="scientific">Thalassiosira oceanica</name>
    <name type="common">Marine diatom</name>
    <dbReference type="NCBI Taxonomy" id="159749"/>
    <lineage>
        <taxon>Eukaryota</taxon>
        <taxon>Sar</taxon>
        <taxon>Stramenopiles</taxon>
        <taxon>Ochrophyta</taxon>
        <taxon>Bacillariophyta</taxon>
        <taxon>Coscinodiscophyceae</taxon>
        <taxon>Thalassiosirophycidae</taxon>
        <taxon>Thalassiosirales</taxon>
        <taxon>Thalassiosiraceae</taxon>
        <taxon>Thalassiosira</taxon>
    </lineage>
</organism>
<dbReference type="EMBL" id="AGNL01015599">
    <property type="protein sequence ID" value="EJK65656.1"/>
    <property type="molecule type" value="Genomic_DNA"/>
</dbReference>
<sequence length="179" mass="18926">MSDSSDASFELLEGPPPRKKKPSSLPASRKRARRSFESNPEPKYKEESSESEFSGVSASGSSSDGGVVLVDSDDDDNDKKPAAKRQKSSIGNGKPPRSTNGAGDGDTKPIPVKKAAVKPIPVKKAAVKSPGAAGKSKMESAKPCEIRNKEGIDLVIPHTLLNKHKAPAKNECNAPRPNE</sequence>
<feature type="compositionally biased region" description="Basic and acidic residues" evidence="1">
    <location>
        <begin position="136"/>
        <end position="145"/>
    </location>
</feature>
<feature type="compositionally biased region" description="Basic and acidic residues" evidence="1">
    <location>
        <begin position="34"/>
        <end position="48"/>
    </location>
</feature>
<evidence type="ECO:0000313" key="2">
    <source>
        <dbReference type="EMBL" id="EJK65656.1"/>
    </source>
</evidence>
<reference evidence="2 3" key="1">
    <citation type="journal article" date="2012" name="Genome Biol.">
        <title>Genome and low-iron response of an oceanic diatom adapted to chronic iron limitation.</title>
        <authorList>
            <person name="Lommer M."/>
            <person name="Specht M."/>
            <person name="Roy A.S."/>
            <person name="Kraemer L."/>
            <person name="Andreson R."/>
            <person name="Gutowska M.A."/>
            <person name="Wolf J."/>
            <person name="Bergner S.V."/>
            <person name="Schilhabel M.B."/>
            <person name="Klostermeier U.C."/>
            <person name="Beiko R.G."/>
            <person name="Rosenstiel P."/>
            <person name="Hippler M."/>
            <person name="Laroche J."/>
        </authorList>
    </citation>
    <scope>NUCLEOTIDE SEQUENCE [LARGE SCALE GENOMIC DNA]</scope>
    <source>
        <strain evidence="2 3">CCMP1005</strain>
    </source>
</reference>
<evidence type="ECO:0000256" key="1">
    <source>
        <dbReference type="SAM" id="MobiDB-lite"/>
    </source>
</evidence>
<feature type="compositionally biased region" description="Low complexity" evidence="1">
    <location>
        <begin position="51"/>
        <end position="70"/>
    </location>
</feature>
<dbReference type="eggNOG" id="ENOG502RWCV">
    <property type="taxonomic scope" value="Eukaryota"/>
</dbReference>
<feature type="compositionally biased region" description="Low complexity" evidence="1">
    <location>
        <begin position="108"/>
        <end position="128"/>
    </location>
</feature>
<proteinExistence type="predicted"/>
<feature type="region of interest" description="Disordered" evidence="1">
    <location>
        <begin position="1"/>
        <end position="145"/>
    </location>
</feature>
<accession>K0SXF3</accession>
<keyword evidence="3" id="KW-1185">Reference proteome</keyword>
<name>K0SXF3_THAOC</name>
<dbReference type="Proteomes" id="UP000266841">
    <property type="component" value="Unassembled WGS sequence"/>
</dbReference>
<comment type="caution">
    <text evidence="2">The sequence shown here is derived from an EMBL/GenBank/DDBJ whole genome shotgun (WGS) entry which is preliminary data.</text>
</comment>
<feature type="compositionally biased region" description="Basic residues" evidence="1">
    <location>
        <begin position="17"/>
        <end position="33"/>
    </location>
</feature>
<gene>
    <name evidence="2" type="ORF">THAOC_13462</name>
</gene>
<protein>
    <submittedName>
        <fullName evidence="2">Uncharacterized protein</fullName>
    </submittedName>
</protein>
<evidence type="ECO:0000313" key="3">
    <source>
        <dbReference type="Proteomes" id="UP000266841"/>
    </source>
</evidence>
<dbReference type="AlphaFoldDB" id="K0SXF3"/>